<dbReference type="Proteomes" id="UP001183585">
    <property type="component" value="Unassembled WGS sequence"/>
</dbReference>
<evidence type="ECO:0000313" key="1">
    <source>
        <dbReference type="EMBL" id="MDR7385236.1"/>
    </source>
</evidence>
<keyword evidence="2" id="KW-1185">Reference proteome</keyword>
<gene>
    <name evidence="1" type="ORF">J2S48_004751</name>
</gene>
<name>A0ABU2CV69_9MICO</name>
<organism evidence="1 2">
    <name type="scientific">Promicromonospora iranensis</name>
    <dbReference type="NCBI Taxonomy" id="1105144"/>
    <lineage>
        <taxon>Bacteria</taxon>
        <taxon>Bacillati</taxon>
        <taxon>Actinomycetota</taxon>
        <taxon>Actinomycetes</taxon>
        <taxon>Micrococcales</taxon>
        <taxon>Promicromonosporaceae</taxon>
        <taxon>Promicromonospora</taxon>
    </lineage>
</organism>
<proteinExistence type="predicted"/>
<dbReference type="EMBL" id="JAVDYE010000001">
    <property type="protein sequence ID" value="MDR7385236.1"/>
    <property type="molecule type" value="Genomic_DNA"/>
</dbReference>
<comment type="caution">
    <text evidence="1">The sequence shown here is derived from an EMBL/GenBank/DDBJ whole genome shotgun (WGS) entry which is preliminary data.</text>
</comment>
<dbReference type="RefSeq" id="WP_274997208.1">
    <property type="nucleotide sequence ID" value="NZ_JAJQQP010000015.1"/>
</dbReference>
<accession>A0ABU2CV69</accession>
<reference evidence="1 2" key="1">
    <citation type="submission" date="2023-07" db="EMBL/GenBank/DDBJ databases">
        <title>Sequencing the genomes of 1000 actinobacteria strains.</title>
        <authorList>
            <person name="Klenk H.-P."/>
        </authorList>
    </citation>
    <scope>NUCLEOTIDE SEQUENCE [LARGE SCALE GENOMIC DNA]</scope>
    <source>
        <strain evidence="1 2">DSM 45554</strain>
    </source>
</reference>
<sequence length="91" mass="9954">MDYELHYAWPITEAGLDMTLDALIVEAMEPGGALDEALFDQHVDLAGSTRWRIDSERPDGPALVLEVAVQLWSTLRDPAPLGHPMVQADAA</sequence>
<protein>
    <submittedName>
        <fullName evidence="1">Uncharacterized protein</fullName>
    </submittedName>
</protein>
<evidence type="ECO:0000313" key="2">
    <source>
        <dbReference type="Proteomes" id="UP001183585"/>
    </source>
</evidence>